<dbReference type="InterPro" id="IPR043563">
    <property type="entry name" value="Sp110/Sp140/Sp140L-like"/>
</dbReference>
<feature type="region of interest" description="Disordered" evidence="3">
    <location>
        <begin position="197"/>
        <end position="298"/>
    </location>
</feature>
<dbReference type="RefSeq" id="XP_028879575.1">
    <property type="nucleotide sequence ID" value="XM_029029019.1"/>
</dbReference>
<feature type="compositionally biased region" description="Polar residues" evidence="3">
    <location>
        <begin position="247"/>
        <end position="259"/>
    </location>
</feature>
<dbReference type="AlphaFoldDB" id="A0A1X0NN00"/>
<dbReference type="SUPFAM" id="SSF47370">
    <property type="entry name" value="Bromodomain"/>
    <property type="match status" value="1"/>
</dbReference>
<organism evidence="5 6">
    <name type="scientific">Trypanosoma theileri</name>
    <dbReference type="NCBI Taxonomy" id="67003"/>
    <lineage>
        <taxon>Eukaryota</taxon>
        <taxon>Discoba</taxon>
        <taxon>Euglenozoa</taxon>
        <taxon>Kinetoplastea</taxon>
        <taxon>Metakinetoplastina</taxon>
        <taxon>Trypanosomatida</taxon>
        <taxon>Trypanosomatidae</taxon>
        <taxon>Trypanosoma</taxon>
    </lineage>
</organism>
<dbReference type="InterPro" id="IPR018359">
    <property type="entry name" value="Bromodomain_CS"/>
</dbReference>
<evidence type="ECO:0000256" key="3">
    <source>
        <dbReference type="SAM" id="MobiDB-lite"/>
    </source>
</evidence>
<dbReference type="PROSITE" id="PS50014">
    <property type="entry name" value="BROMODOMAIN_2"/>
    <property type="match status" value="1"/>
</dbReference>
<evidence type="ECO:0000313" key="6">
    <source>
        <dbReference type="Proteomes" id="UP000192257"/>
    </source>
</evidence>
<keyword evidence="5" id="KW-0238">DNA-binding</keyword>
<comment type="caution">
    <text evidence="5">The sequence shown here is derived from an EMBL/GenBank/DDBJ whole genome shotgun (WGS) entry which is preliminary data.</text>
</comment>
<dbReference type="EMBL" id="NBCO01000034">
    <property type="protein sequence ID" value="ORC85509.1"/>
    <property type="molecule type" value="Genomic_DNA"/>
</dbReference>
<feature type="compositionally biased region" description="Acidic residues" evidence="3">
    <location>
        <begin position="287"/>
        <end position="298"/>
    </location>
</feature>
<dbReference type="InterPro" id="IPR001487">
    <property type="entry name" value="Bromodomain"/>
</dbReference>
<dbReference type="Proteomes" id="UP000192257">
    <property type="component" value="Unassembled WGS sequence"/>
</dbReference>
<dbReference type="VEuPathDB" id="TriTrypDB:TM35_000341210"/>
<proteinExistence type="predicted"/>
<name>A0A1X0NN00_9TRYP</name>
<dbReference type="GO" id="GO:0005634">
    <property type="term" value="C:nucleus"/>
    <property type="evidence" value="ECO:0007669"/>
    <property type="project" value="TreeGrafter"/>
</dbReference>
<dbReference type="OrthoDB" id="21449at2759"/>
<dbReference type="Pfam" id="PF00439">
    <property type="entry name" value="Bromodomain"/>
    <property type="match status" value="1"/>
</dbReference>
<dbReference type="PANTHER" id="PTHR46386:SF1">
    <property type="entry name" value="NUCLEAR BODY PROTEIN SP140-LIKE PROTEIN"/>
    <property type="match status" value="1"/>
</dbReference>
<dbReference type="GeneID" id="39988799"/>
<accession>A0A1X0NN00</accession>
<sequence>MTDVATRVERLRERIKRKRDEVYHHLDAAFYSQCRSVLEEVMRRDVNALFAAKPCDLPEYTLRVARPMWWALIARRLDRHEYGSRDEFVRDMRLVVENCYVYNGDAAPASALARRLEVAMEDLFVTRLAVAPPDARDIIRLGKGVTHAQARQLWEIVCRYEQQEQGRAAARQHIVPSQLKCATQRRVIAFLRHKAEASEKNGRTEKTAPAHQQQQQQQQPTRTTKQPVAPQYPTRNILETDADVEFSSEQKPQQNTLQEPQLERVPQNQRSGFSSFPTLSPIHFDESSEGEDDGMEGF</sequence>
<dbReference type="STRING" id="67003.A0A1X0NN00"/>
<dbReference type="PANTHER" id="PTHR46386">
    <property type="entry name" value="NUCLEAR BODY PROTEIN SP140"/>
    <property type="match status" value="1"/>
</dbReference>
<feature type="compositionally biased region" description="Polar residues" evidence="3">
    <location>
        <begin position="266"/>
        <end position="278"/>
    </location>
</feature>
<reference evidence="5 6" key="1">
    <citation type="submission" date="2017-03" db="EMBL/GenBank/DDBJ databases">
        <title>An alternative strategy for trypanosome survival in the mammalian bloodstream revealed through genome and transcriptome analysis of the ubiquitous bovine parasite Trypanosoma (Megatrypanum) theileri.</title>
        <authorList>
            <person name="Kelly S."/>
            <person name="Ivens A."/>
            <person name="Mott A."/>
            <person name="O'Neill E."/>
            <person name="Emms D."/>
            <person name="Macleod O."/>
            <person name="Voorheis P."/>
            <person name="Matthews J."/>
            <person name="Matthews K."/>
            <person name="Carrington M."/>
        </authorList>
    </citation>
    <scope>NUCLEOTIDE SEQUENCE [LARGE SCALE GENOMIC DNA]</scope>
    <source>
        <strain evidence="5">Edinburgh</strain>
    </source>
</reference>
<evidence type="ECO:0000259" key="4">
    <source>
        <dbReference type="PROSITE" id="PS50014"/>
    </source>
</evidence>
<protein>
    <submittedName>
        <fullName evidence="5">DNA-binding protein</fullName>
    </submittedName>
</protein>
<dbReference type="SMART" id="SM00297">
    <property type="entry name" value="BROMO"/>
    <property type="match status" value="1"/>
</dbReference>
<gene>
    <name evidence="5" type="ORF">TM35_000341210</name>
</gene>
<feature type="domain" description="Bromo" evidence="4">
    <location>
        <begin position="56"/>
        <end position="110"/>
    </location>
</feature>
<keyword evidence="6" id="KW-1185">Reference proteome</keyword>
<dbReference type="PROSITE" id="PS00633">
    <property type="entry name" value="BROMODOMAIN_1"/>
    <property type="match status" value="1"/>
</dbReference>
<dbReference type="CDD" id="cd04369">
    <property type="entry name" value="Bromodomain"/>
    <property type="match status" value="1"/>
</dbReference>
<dbReference type="Gene3D" id="1.20.920.10">
    <property type="entry name" value="Bromodomain-like"/>
    <property type="match status" value="1"/>
</dbReference>
<evidence type="ECO:0000256" key="2">
    <source>
        <dbReference type="PROSITE-ProRule" id="PRU00035"/>
    </source>
</evidence>
<keyword evidence="1 2" id="KW-0103">Bromodomain</keyword>
<dbReference type="GO" id="GO:0003677">
    <property type="term" value="F:DNA binding"/>
    <property type="evidence" value="ECO:0007669"/>
    <property type="project" value="UniProtKB-KW"/>
</dbReference>
<dbReference type="InterPro" id="IPR036427">
    <property type="entry name" value="Bromodomain-like_sf"/>
</dbReference>
<evidence type="ECO:0000313" key="5">
    <source>
        <dbReference type="EMBL" id="ORC85509.1"/>
    </source>
</evidence>
<feature type="compositionally biased region" description="Basic and acidic residues" evidence="3">
    <location>
        <begin position="197"/>
        <end position="208"/>
    </location>
</feature>
<evidence type="ECO:0000256" key="1">
    <source>
        <dbReference type="ARBA" id="ARBA00023117"/>
    </source>
</evidence>
<dbReference type="GO" id="GO:0000981">
    <property type="term" value="F:DNA-binding transcription factor activity, RNA polymerase II-specific"/>
    <property type="evidence" value="ECO:0007669"/>
    <property type="project" value="TreeGrafter"/>
</dbReference>
<dbReference type="PRINTS" id="PR00503">
    <property type="entry name" value="BROMODOMAIN"/>
</dbReference>